<sequence length="370" mass="39192">MTIRANKFLAAAIAICLAAATLLPLPALAQEVAVEVDYRDDITVNHPYYVEQLPGGNLLMTRVGHQSPAVVEITPAGQEVWSYQGVQAAVARRLTSGNTLIADSGAPGYPFVPRVVEVTPAGKVVWEYRLPSLAAAPRYAQRLPGGNTLITLSYRIIEVTPDKRVVWSYGWGRPVPPGTPGHLANPVQAVRLPNGHTLIVDQGFTGGRVLEIDARKQVIWQVGDGTYNPSPASQGTVQGTAGSNEEQSSQPEVPGLAGSGAGTTPAVDTVPRAVRLKRPTGVLRLANGNTLIADAGTSTLLEVAPDRRVVNSWSWRGALAGLPVMNQWLVTPVDQSRVIVPLTLTSSKSRVLVVTSPALLPDGAEFAVPN</sequence>
<evidence type="ECO:0000256" key="2">
    <source>
        <dbReference type="SAM" id="SignalP"/>
    </source>
</evidence>
<accession>A0A1M6I126</accession>
<reference evidence="4" key="1">
    <citation type="submission" date="2016-11" db="EMBL/GenBank/DDBJ databases">
        <authorList>
            <person name="Varghese N."/>
            <person name="Submissions S."/>
        </authorList>
    </citation>
    <scope>NUCLEOTIDE SEQUENCE [LARGE SCALE GENOMIC DNA]</scope>
    <source>
        <strain evidence="4">DSM 16057</strain>
    </source>
</reference>
<dbReference type="EMBL" id="FQZM01000026">
    <property type="protein sequence ID" value="SHJ28186.1"/>
    <property type="molecule type" value="Genomic_DNA"/>
</dbReference>
<organism evidence="3 4">
    <name type="scientific">Desulfofundulus thermosubterraneus DSM 16057</name>
    <dbReference type="NCBI Taxonomy" id="1121432"/>
    <lineage>
        <taxon>Bacteria</taxon>
        <taxon>Bacillati</taxon>
        <taxon>Bacillota</taxon>
        <taxon>Clostridia</taxon>
        <taxon>Eubacteriales</taxon>
        <taxon>Peptococcaceae</taxon>
        <taxon>Desulfofundulus</taxon>
    </lineage>
</organism>
<dbReference type="OrthoDB" id="264813at2"/>
<dbReference type="STRING" id="1121432.SAMN02745219_02177"/>
<evidence type="ECO:0000313" key="3">
    <source>
        <dbReference type="EMBL" id="SHJ28186.1"/>
    </source>
</evidence>
<feature type="region of interest" description="Disordered" evidence="1">
    <location>
        <begin position="225"/>
        <end position="267"/>
    </location>
</feature>
<evidence type="ECO:0008006" key="5">
    <source>
        <dbReference type="Google" id="ProtNLM"/>
    </source>
</evidence>
<feature type="compositionally biased region" description="Polar residues" evidence="1">
    <location>
        <begin position="227"/>
        <end position="251"/>
    </location>
</feature>
<evidence type="ECO:0000313" key="4">
    <source>
        <dbReference type="Proteomes" id="UP000184529"/>
    </source>
</evidence>
<feature type="chain" id="PRO_5012590345" description="PQQ-like domain-containing protein" evidence="2">
    <location>
        <begin position="30"/>
        <end position="370"/>
    </location>
</feature>
<evidence type="ECO:0000256" key="1">
    <source>
        <dbReference type="SAM" id="MobiDB-lite"/>
    </source>
</evidence>
<proteinExistence type="predicted"/>
<keyword evidence="2" id="KW-0732">Signal</keyword>
<feature type="signal peptide" evidence="2">
    <location>
        <begin position="1"/>
        <end position="29"/>
    </location>
</feature>
<keyword evidence="4" id="KW-1185">Reference proteome</keyword>
<name>A0A1M6I126_9FIRM</name>
<dbReference type="Proteomes" id="UP000184529">
    <property type="component" value="Unassembled WGS sequence"/>
</dbReference>
<gene>
    <name evidence="3" type="ORF">SAMN02745219_02177</name>
</gene>
<protein>
    <recommendedName>
        <fullName evidence="5">PQQ-like domain-containing protein</fullName>
    </recommendedName>
</protein>
<dbReference type="RefSeq" id="WP_072869591.1">
    <property type="nucleotide sequence ID" value="NZ_FQZM01000026.1"/>
</dbReference>
<dbReference type="AlphaFoldDB" id="A0A1M6I126"/>
<dbReference type="SUPFAM" id="SSF63829">
    <property type="entry name" value="Calcium-dependent phosphotriesterase"/>
    <property type="match status" value="1"/>
</dbReference>